<feature type="region of interest" description="Disordered" evidence="1">
    <location>
        <begin position="121"/>
        <end position="241"/>
    </location>
</feature>
<feature type="compositionally biased region" description="Polar residues" evidence="1">
    <location>
        <begin position="209"/>
        <end position="221"/>
    </location>
</feature>
<organism evidence="2 3">
    <name type="scientific">Zasmidium cellare</name>
    <name type="common">Wine cellar mold</name>
    <name type="synonym">Racodium cellare</name>
    <dbReference type="NCBI Taxonomy" id="395010"/>
    <lineage>
        <taxon>Eukaryota</taxon>
        <taxon>Fungi</taxon>
        <taxon>Dikarya</taxon>
        <taxon>Ascomycota</taxon>
        <taxon>Pezizomycotina</taxon>
        <taxon>Dothideomycetes</taxon>
        <taxon>Dothideomycetidae</taxon>
        <taxon>Mycosphaerellales</taxon>
        <taxon>Mycosphaerellaceae</taxon>
        <taxon>Zasmidium</taxon>
    </lineage>
</organism>
<evidence type="ECO:0000313" key="2">
    <source>
        <dbReference type="EMBL" id="KAK4507809.1"/>
    </source>
</evidence>
<evidence type="ECO:0000256" key="1">
    <source>
        <dbReference type="SAM" id="MobiDB-lite"/>
    </source>
</evidence>
<feature type="region of interest" description="Disordered" evidence="1">
    <location>
        <begin position="1"/>
        <end position="80"/>
    </location>
</feature>
<name>A0ABR0F2J4_ZASCE</name>
<feature type="compositionally biased region" description="Basic and acidic residues" evidence="1">
    <location>
        <begin position="16"/>
        <end position="26"/>
    </location>
</feature>
<accession>A0ABR0F2J4</accession>
<proteinExistence type="predicted"/>
<gene>
    <name evidence="2" type="ORF">PRZ48_001544</name>
</gene>
<dbReference type="Proteomes" id="UP001305779">
    <property type="component" value="Unassembled WGS sequence"/>
</dbReference>
<evidence type="ECO:0000313" key="3">
    <source>
        <dbReference type="Proteomes" id="UP001305779"/>
    </source>
</evidence>
<feature type="region of interest" description="Disordered" evidence="1">
    <location>
        <begin position="269"/>
        <end position="294"/>
    </location>
</feature>
<feature type="compositionally biased region" description="Basic and acidic residues" evidence="1">
    <location>
        <begin position="275"/>
        <end position="290"/>
    </location>
</feature>
<protein>
    <submittedName>
        <fullName evidence="2">Uncharacterized protein</fullName>
    </submittedName>
</protein>
<sequence>MTALPTAPKNTYAPEARYHDTHERSERRKSRTPTVARPTSKKSNRRSWFGGRPDRDEDVPAVPRLVQHTKTRDDDVRPGTAITTNTIETQGRRHSIARSLSRKKSWFKAQEPQVTVEALPPMPVTVNQPKAATSTLPADQRRRRNSVKTIERRGSTASTVRPKVKKRSSFWASSNPDDSDSDIPPVPALIRDDSSSDDNQPTRKPRPLSTISTSSRKSYTPKSAAKGFLKSTNGASEEQRKSFRRSFHLEDESDLVCLTEEQRIEWAKLMNGQSKSEERADVPQTEERKGNRYSNAQALAALEFGVR</sequence>
<reference evidence="2 3" key="1">
    <citation type="journal article" date="2023" name="G3 (Bethesda)">
        <title>A chromosome-level genome assembly of Zasmidium syzygii isolated from banana leaves.</title>
        <authorList>
            <person name="van Westerhoven A.C."/>
            <person name="Mehrabi R."/>
            <person name="Talebi R."/>
            <person name="Steentjes M.B.F."/>
            <person name="Corcolon B."/>
            <person name="Chong P.A."/>
            <person name="Kema G.H.J."/>
            <person name="Seidl M.F."/>
        </authorList>
    </citation>
    <scope>NUCLEOTIDE SEQUENCE [LARGE SCALE GENOMIC DNA]</scope>
    <source>
        <strain evidence="2 3">P124</strain>
    </source>
</reference>
<dbReference type="EMBL" id="JAXOVC010000001">
    <property type="protein sequence ID" value="KAK4507809.1"/>
    <property type="molecule type" value="Genomic_DNA"/>
</dbReference>
<feature type="compositionally biased region" description="Polar residues" evidence="1">
    <location>
        <begin position="125"/>
        <end position="137"/>
    </location>
</feature>
<keyword evidence="3" id="KW-1185">Reference proteome</keyword>
<comment type="caution">
    <text evidence="2">The sequence shown here is derived from an EMBL/GenBank/DDBJ whole genome shotgun (WGS) entry which is preliminary data.</text>
</comment>